<dbReference type="Proteomes" id="UP000813384">
    <property type="component" value="Unassembled WGS sequence"/>
</dbReference>
<dbReference type="AlphaFoldDB" id="A0A9E3ZSN9"/>
<dbReference type="GO" id="GO:0007165">
    <property type="term" value="P:signal transduction"/>
    <property type="evidence" value="ECO:0007669"/>
    <property type="project" value="UniProtKB-KW"/>
</dbReference>
<dbReference type="Gene3D" id="1.10.287.950">
    <property type="entry name" value="Methyl-accepting chemotaxis protein"/>
    <property type="match status" value="1"/>
</dbReference>
<comment type="similarity">
    <text evidence="2">Belongs to the methyl-accepting chemotaxis (MCP) protein family.</text>
</comment>
<comment type="caution">
    <text evidence="6">The sequence shown here is derived from an EMBL/GenBank/DDBJ whole genome shotgun (WGS) entry which is preliminary data.</text>
</comment>
<proteinExistence type="inferred from homology"/>
<dbReference type="GO" id="GO:0004888">
    <property type="term" value="F:transmembrane signaling receptor activity"/>
    <property type="evidence" value="ECO:0007669"/>
    <property type="project" value="InterPro"/>
</dbReference>
<name>A0A9E3ZSN9_9ENTE</name>
<keyword evidence="4" id="KW-0472">Membrane</keyword>
<accession>A0A9E3ZSN9</accession>
<evidence type="ECO:0000256" key="3">
    <source>
        <dbReference type="PROSITE-ProRule" id="PRU00284"/>
    </source>
</evidence>
<dbReference type="PROSITE" id="PS50111">
    <property type="entry name" value="CHEMOTAXIS_TRANSDUC_2"/>
    <property type="match status" value="1"/>
</dbReference>
<dbReference type="GO" id="GO:0016020">
    <property type="term" value="C:membrane"/>
    <property type="evidence" value="ECO:0007669"/>
    <property type="project" value="InterPro"/>
</dbReference>
<evidence type="ECO:0000259" key="5">
    <source>
        <dbReference type="PROSITE" id="PS50111"/>
    </source>
</evidence>
<evidence type="ECO:0000313" key="6">
    <source>
        <dbReference type="EMBL" id="MCC9272856.1"/>
    </source>
</evidence>
<dbReference type="InterPro" id="IPR004090">
    <property type="entry name" value="Chemotax_Me-accpt_rcpt"/>
</dbReference>
<dbReference type="PANTHER" id="PTHR32089">
    <property type="entry name" value="METHYL-ACCEPTING CHEMOTAXIS PROTEIN MCPB"/>
    <property type="match status" value="1"/>
</dbReference>
<dbReference type="PANTHER" id="PTHR32089:SF112">
    <property type="entry name" value="LYSOZYME-LIKE PROTEIN-RELATED"/>
    <property type="match status" value="1"/>
</dbReference>
<keyword evidence="4" id="KW-0812">Transmembrane</keyword>
<dbReference type="SUPFAM" id="SSF58104">
    <property type="entry name" value="Methyl-accepting chemotaxis protein (MCP) signaling domain"/>
    <property type="match status" value="1"/>
</dbReference>
<protein>
    <submittedName>
        <fullName evidence="6">Methyl-accepting chemotaxis protein</fullName>
    </submittedName>
</protein>
<evidence type="ECO:0000256" key="4">
    <source>
        <dbReference type="SAM" id="Phobius"/>
    </source>
</evidence>
<feature type="domain" description="Methyl-accepting transducer" evidence="5">
    <location>
        <begin position="147"/>
        <end position="404"/>
    </location>
</feature>
<organism evidence="6 7">
    <name type="scientific">Enterococcus aquimarinus</name>
    <dbReference type="NCBI Taxonomy" id="328396"/>
    <lineage>
        <taxon>Bacteria</taxon>
        <taxon>Bacillati</taxon>
        <taxon>Bacillota</taxon>
        <taxon>Bacilli</taxon>
        <taxon>Lactobacillales</taxon>
        <taxon>Enterococcaceae</taxon>
        <taxon>Enterococcus</taxon>
    </lineage>
</organism>
<dbReference type="GO" id="GO:0006935">
    <property type="term" value="P:chemotaxis"/>
    <property type="evidence" value="ECO:0007669"/>
    <property type="project" value="InterPro"/>
</dbReference>
<evidence type="ECO:0000256" key="1">
    <source>
        <dbReference type="ARBA" id="ARBA00023224"/>
    </source>
</evidence>
<gene>
    <name evidence="6" type="ORF">K8V42_00935</name>
</gene>
<evidence type="ECO:0000256" key="2">
    <source>
        <dbReference type="ARBA" id="ARBA00029447"/>
    </source>
</evidence>
<dbReference type="EMBL" id="JAJJVO010000016">
    <property type="protein sequence ID" value="MCC9272856.1"/>
    <property type="molecule type" value="Genomic_DNA"/>
</dbReference>
<dbReference type="Pfam" id="PF00015">
    <property type="entry name" value="MCPsignal"/>
    <property type="match status" value="1"/>
</dbReference>
<keyword evidence="1 3" id="KW-0807">Transducer</keyword>
<reference evidence="6" key="1">
    <citation type="journal article" date="2021" name="PeerJ">
        <title>Extensive microbial diversity within the chicken gut microbiome revealed by metagenomics and culture.</title>
        <authorList>
            <person name="Gilroy R."/>
            <person name="Ravi A."/>
            <person name="Getino M."/>
            <person name="Pursley I."/>
            <person name="Horton D.L."/>
            <person name="Alikhan N.F."/>
            <person name="Baker D."/>
            <person name="Gharbi K."/>
            <person name="Hall N."/>
            <person name="Watson M."/>
            <person name="Adriaenssens E.M."/>
            <person name="Foster-Nyarko E."/>
            <person name="Jarju S."/>
            <person name="Secka A."/>
            <person name="Antonio M."/>
            <person name="Oren A."/>
            <person name="Chaudhuri R.R."/>
            <person name="La Ragione R."/>
            <person name="Hildebrand F."/>
            <person name="Pallen M.J."/>
        </authorList>
    </citation>
    <scope>NUCLEOTIDE SEQUENCE</scope>
    <source>
        <strain evidence="6">150</strain>
    </source>
</reference>
<keyword evidence="4" id="KW-1133">Transmembrane helix</keyword>
<feature type="transmembrane region" description="Helical" evidence="4">
    <location>
        <begin position="20"/>
        <end position="37"/>
    </location>
</feature>
<dbReference type="InterPro" id="IPR004089">
    <property type="entry name" value="MCPsignal_dom"/>
</dbReference>
<feature type="transmembrane region" description="Helical" evidence="4">
    <location>
        <begin position="49"/>
        <end position="67"/>
    </location>
</feature>
<reference evidence="6" key="2">
    <citation type="submission" date="2021-11" db="EMBL/GenBank/DDBJ databases">
        <authorList>
            <person name="Gilroy R."/>
        </authorList>
    </citation>
    <scope>NUCLEOTIDE SEQUENCE</scope>
    <source>
        <strain evidence="6">150</strain>
    </source>
</reference>
<evidence type="ECO:0000313" key="7">
    <source>
        <dbReference type="Proteomes" id="UP000813384"/>
    </source>
</evidence>
<sequence>MKKKRQEKSHAIKEIMQSLWPVTITIGGLLGAYIFIVQPMKDAAMTQRYVFFALAMLILHTLLRTVLSFSHKKVNQHEVVGVLGELEKVRGGDFTPQFTADHPTKNPTMKQLTDDLDAVMNTFKAVIIGMKEESGNMGSMVEQLTTTSAQAKTAMMNIQATMDTITQATISEAQDAEETVKQTNELSAGIEKLYAEINQMTDYAEKSQESNVRNSQLISDVSQSWEQERQNQSLLVEQVNTMNEDIQDIGKIVQLINDIAEQTNLLALNASIEAARAGEAGRGFAIVAEEVRNLAEQSNQSANNIRTMIDAIRSKSGNIAKEIGRSYEEGETRTKTLNDAIASSNKVSDIVELFARSIQSTEAYLAQIVSKQELVQQAIHHISETVVETSGGTQEVHANLEDFSLLIDSFEANTKEMETIAMILKFQVESFTL</sequence>
<dbReference type="PRINTS" id="PR00260">
    <property type="entry name" value="CHEMTRNSDUCR"/>
</dbReference>
<dbReference type="SMART" id="SM00283">
    <property type="entry name" value="MA"/>
    <property type="match status" value="1"/>
</dbReference>